<dbReference type="Proteomes" id="UP001214854">
    <property type="component" value="Unassembled WGS sequence"/>
</dbReference>
<dbReference type="SUPFAM" id="SSF158472">
    <property type="entry name" value="HAMP domain-like"/>
    <property type="match status" value="1"/>
</dbReference>
<dbReference type="Gene3D" id="6.10.340.10">
    <property type="match status" value="1"/>
</dbReference>
<protein>
    <submittedName>
        <fullName evidence="3">HAMP domain-containing protein</fullName>
    </submittedName>
</protein>
<dbReference type="PROSITE" id="PS50885">
    <property type="entry name" value="HAMP"/>
    <property type="match status" value="1"/>
</dbReference>
<feature type="domain" description="HAMP" evidence="2">
    <location>
        <begin position="205"/>
        <end position="258"/>
    </location>
</feature>
<name>A0ABT5HQQ4_9CAUL</name>
<proteinExistence type="predicted"/>
<dbReference type="RefSeq" id="WP_272746898.1">
    <property type="nucleotide sequence ID" value="NZ_JAQQKX010000002.1"/>
</dbReference>
<keyword evidence="4" id="KW-1185">Reference proteome</keyword>
<comment type="caution">
    <text evidence="3">The sequence shown here is derived from an EMBL/GenBank/DDBJ whole genome shotgun (WGS) entry which is preliminary data.</text>
</comment>
<reference evidence="3 4" key="1">
    <citation type="submission" date="2023-01" db="EMBL/GenBank/DDBJ databases">
        <title>Novel species of the genus Asticcacaulis isolated from rivers.</title>
        <authorList>
            <person name="Lu H."/>
        </authorList>
    </citation>
    <scope>NUCLEOTIDE SEQUENCE [LARGE SCALE GENOMIC DNA]</scope>
    <source>
        <strain evidence="3 4">BYS171W</strain>
    </source>
</reference>
<keyword evidence="1" id="KW-0812">Transmembrane</keyword>
<keyword evidence="1" id="KW-0472">Membrane</keyword>
<organism evidence="3 4">
    <name type="scientific">Asticcacaulis aquaticus</name>
    <dbReference type="NCBI Taxonomy" id="2984212"/>
    <lineage>
        <taxon>Bacteria</taxon>
        <taxon>Pseudomonadati</taxon>
        <taxon>Pseudomonadota</taxon>
        <taxon>Alphaproteobacteria</taxon>
        <taxon>Caulobacterales</taxon>
        <taxon>Caulobacteraceae</taxon>
        <taxon>Asticcacaulis</taxon>
    </lineage>
</organism>
<feature type="transmembrane region" description="Helical" evidence="1">
    <location>
        <begin position="182"/>
        <end position="204"/>
    </location>
</feature>
<dbReference type="InterPro" id="IPR003660">
    <property type="entry name" value="HAMP_dom"/>
</dbReference>
<evidence type="ECO:0000313" key="4">
    <source>
        <dbReference type="Proteomes" id="UP001214854"/>
    </source>
</evidence>
<dbReference type="Pfam" id="PF00672">
    <property type="entry name" value="HAMP"/>
    <property type="match status" value="1"/>
</dbReference>
<sequence>MSIRARIFALVAVFAAMALAITALGLVTIAQYRDMIGEYGRAYEHTYDIERLNHLVSNVVMESRGIYSARNQAEANDFAGKLTGNLDAMELLLADWRTSKDPDDRARLKTTEPLVGKFISVRRNLAALATQRRIEEARALGLTDRADRIRFQSHLDGLVADSRKELTASQDRTAAFNADRTITFLLAALLAIVVISVVSLWLIVNFINKPLRHLAGTIIGLSEGQLDTPVPDTDGQDELAQVWRAVARLKAHAIEAEAVIEAQREADRQILLD</sequence>
<gene>
    <name evidence="3" type="ORF">PQU92_03920</name>
</gene>
<evidence type="ECO:0000259" key="2">
    <source>
        <dbReference type="PROSITE" id="PS50885"/>
    </source>
</evidence>
<accession>A0ABT5HQQ4</accession>
<keyword evidence="1" id="KW-1133">Transmembrane helix</keyword>
<evidence type="ECO:0000256" key="1">
    <source>
        <dbReference type="SAM" id="Phobius"/>
    </source>
</evidence>
<dbReference type="EMBL" id="JAQQKX010000002">
    <property type="protein sequence ID" value="MDC7682408.1"/>
    <property type="molecule type" value="Genomic_DNA"/>
</dbReference>
<evidence type="ECO:0000313" key="3">
    <source>
        <dbReference type="EMBL" id="MDC7682408.1"/>
    </source>
</evidence>
<dbReference type="SMART" id="SM00304">
    <property type="entry name" value="HAMP"/>
    <property type="match status" value="1"/>
</dbReference>